<dbReference type="NCBIfam" id="NF005710">
    <property type="entry name" value="PRK07522.1"/>
    <property type="match status" value="1"/>
</dbReference>
<proteinExistence type="inferred from homology"/>
<feature type="domain" description="Peptidase M20 dimerisation" evidence="10">
    <location>
        <begin position="177"/>
        <end position="280"/>
    </location>
</feature>
<keyword evidence="5" id="KW-0028">Amino-acid biosynthesis</keyword>
<dbReference type="RefSeq" id="WP_035366259.1">
    <property type="nucleotide sequence ID" value="NZ_LYUD01000014.1"/>
</dbReference>
<dbReference type="eggNOG" id="COG0624">
    <property type="taxonomic scope" value="Bacteria"/>
</dbReference>
<evidence type="ECO:0000313" key="11">
    <source>
        <dbReference type="EMBL" id="OAZ76409.1"/>
    </source>
</evidence>
<dbReference type="EC" id="3.5.1.16" evidence="11"/>
<dbReference type="InterPro" id="IPR011650">
    <property type="entry name" value="Peptidase_M20_dimer"/>
</dbReference>
<dbReference type="OrthoDB" id="9809784at2"/>
<dbReference type="InterPro" id="IPR001261">
    <property type="entry name" value="ArgE/DapE_CS"/>
</dbReference>
<dbReference type="Gene3D" id="3.30.70.360">
    <property type="match status" value="1"/>
</dbReference>
<dbReference type="PROSITE" id="PS00759">
    <property type="entry name" value="ARGE_DAPE_CPG2_2"/>
    <property type="match status" value="1"/>
</dbReference>
<organism evidence="11 12">
    <name type="scientific">Acetobacter pasteurianus</name>
    <name type="common">Acetobacter turbidans</name>
    <dbReference type="NCBI Taxonomy" id="438"/>
    <lineage>
        <taxon>Bacteria</taxon>
        <taxon>Pseudomonadati</taxon>
        <taxon>Pseudomonadota</taxon>
        <taxon>Alphaproteobacteria</taxon>
        <taxon>Acetobacterales</taxon>
        <taxon>Acetobacteraceae</taxon>
        <taxon>Acetobacter</taxon>
    </lineage>
</organism>
<comment type="similarity">
    <text evidence="2">Belongs to the peptidase M20A family. ArgE subfamily.</text>
</comment>
<evidence type="ECO:0000313" key="12">
    <source>
        <dbReference type="Proteomes" id="UP000093796"/>
    </source>
</evidence>
<dbReference type="InterPro" id="IPR010169">
    <property type="entry name" value="AcOrn-deacetyl"/>
</dbReference>
<reference evidence="11 12" key="1">
    <citation type="submission" date="2016-05" db="EMBL/GenBank/DDBJ databases">
        <title>Genome sequencing of Acetobacter pasteurianus strain SRCM100623.</title>
        <authorList>
            <person name="Song Y.R."/>
        </authorList>
    </citation>
    <scope>NUCLEOTIDE SEQUENCE [LARGE SCALE GENOMIC DNA]</scope>
    <source>
        <strain evidence="11 12">SRCM100623</strain>
    </source>
</reference>
<protein>
    <submittedName>
        <fullName evidence="11">Acetylornithine deacetylase</fullName>
        <ecNumber evidence="11">3.5.1.16</ecNumber>
    </submittedName>
</protein>
<evidence type="ECO:0000256" key="7">
    <source>
        <dbReference type="ARBA" id="ARBA00022801"/>
    </source>
</evidence>
<name>A0A1A0DMW0_ACEPA</name>
<dbReference type="GO" id="GO:0006526">
    <property type="term" value="P:L-arginine biosynthetic process"/>
    <property type="evidence" value="ECO:0007669"/>
    <property type="project" value="UniProtKB-KW"/>
</dbReference>
<dbReference type="SUPFAM" id="SSF55031">
    <property type="entry name" value="Bacterial exopeptidase dimerisation domain"/>
    <property type="match status" value="1"/>
</dbReference>
<dbReference type="EMBL" id="LYUD01000014">
    <property type="protein sequence ID" value="OAZ76409.1"/>
    <property type="molecule type" value="Genomic_DNA"/>
</dbReference>
<dbReference type="InterPro" id="IPR036264">
    <property type="entry name" value="Bact_exopeptidase_dim_dom"/>
</dbReference>
<dbReference type="GO" id="GO:0046872">
    <property type="term" value="F:metal ion binding"/>
    <property type="evidence" value="ECO:0007669"/>
    <property type="project" value="UniProtKB-KW"/>
</dbReference>
<evidence type="ECO:0000259" key="10">
    <source>
        <dbReference type="Pfam" id="PF07687"/>
    </source>
</evidence>
<dbReference type="Proteomes" id="UP000093796">
    <property type="component" value="Unassembled WGS sequence"/>
</dbReference>
<sequence>MTSMYDLSVQDILSQLVAFPTICRTENQNLIDWVEEFLRACGARCLRVPGEQAGRFNLLASIGPDTPDGIVLSAHSDVVPVEGQPWTTAPFTLTAHDGNLYGRGTSDMKGFLACMLVAARYAAQKTTLRAPLHLAISYDEEIGCVGVHSLLRSLAAHKFQARGCIIGEPTNLHVVSGHKGKLAARIVCHGLAAHSANPARGSNAILLASDMVQAIKFLQDELQNNGAQDESFEVPYNTLQVGLIRGGVALNIVPDLCEVHFEMRLLPGVDPALYIERLKQEGARLCTTYPSARIEIETLNIYPGLNTLDGTPFLQEIMAITGDNAPSYIGFGTEGGLFKEYLDIPVVVCGPGSIDRAHKADEFIRLDELSAGVQFVEKIVEKLL</sequence>
<comment type="cofactor">
    <cofactor evidence="1">
        <name>Zn(2+)</name>
        <dbReference type="ChEBI" id="CHEBI:29105"/>
    </cofactor>
</comment>
<dbReference type="Pfam" id="PF07687">
    <property type="entry name" value="M20_dimer"/>
    <property type="match status" value="1"/>
</dbReference>
<dbReference type="AlphaFoldDB" id="A0A1A0DMW0"/>
<dbReference type="PATRIC" id="fig|438.15.peg.242"/>
<dbReference type="PANTHER" id="PTHR43808">
    <property type="entry name" value="ACETYLORNITHINE DEACETYLASE"/>
    <property type="match status" value="1"/>
</dbReference>
<gene>
    <name evidence="11" type="primary">argE</name>
    <name evidence="11" type="ORF">SRCM100623_00229</name>
</gene>
<evidence type="ECO:0000256" key="9">
    <source>
        <dbReference type="ARBA" id="ARBA00023285"/>
    </source>
</evidence>
<evidence type="ECO:0000256" key="4">
    <source>
        <dbReference type="ARBA" id="ARBA00022571"/>
    </source>
</evidence>
<comment type="caution">
    <text evidence="11">The sequence shown here is derived from an EMBL/GenBank/DDBJ whole genome shotgun (WGS) entry which is preliminary data.</text>
</comment>
<dbReference type="NCBIfam" id="TIGR01892">
    <property type="entry name" value="AcOrn-deacetyl"/>
    <property type="match status" value="1"/>
</dbReference>
<dbReference type="SUPFAM" id="SSF53187">
    <property type="entry name" value="Zn-dependent exopeptidases"/>
    <property type="match status" value="1"/>
</dbReference>
<dbReference type="InterPro" id="IPR002933">
    <property type="entry name" value="Peptidase_M20"/>
</dbReference>
<dbReference type="PANTHER" id="PTHR43808:SF31">
    <property type="entry name" value="N-ACETYL-L-CITRULLINE DEACETYLASE"/>
    <property type="match status" value="1"/>
</dbReference>
<keyword evidence="4" id="KW-0055">Arginine biosynthesis</keyword>
<evidence type="ECO:0000256" key="8">
    <source>
        <dbReference type="ARBA" id="ARBA00022833"/>
    </source>
</evidence>
<dbReference type="GO" id="GO:0008777">
    <property type="term" value="F:acetylornithine deacetylase activity"/>
    <property type="evidence" value="ECO:0007669"/>
    <property type="project" value="UniProtKB-EC"/>
</dbReference>
<evidence type="ECO:0000256" key="1">
    <source>
        <dbReference type="ARBA" id="ARBA00001947"/>
    </source>
</evidence>
<evidence type="ECO:0000256" key="5">
    <source>
        <dbReference type="ARBA" id="ARBA00022605"/>
    </source>
</evidence>
<keyword evidence="7 11" id="KW-0378">Hydrolase</keyword>
<keyword evidence="8" id="KW-0862">Zinc</keyword>
<keyword evidence="9" id="KW-0170">Cobalt</keyword>
<keyword evidence="6" id="KW-0479">Metal-binding</keyword>
<dbReference type="Pfam" id="PF01546">
    <property type="entry name" value="Peptidase_M20"/>
    <property type="match status" value="1"/>
</dbReference>
<dbReference type="InterPro" id="IPR050072">
    <property type="entry name" value="Peptidase_M20A"/>
</dbReference>
<keyword evidence="3" id="KW-0963">Cytoplasm</keyword>
<dbReference type="Gene3D" id="3.40.630.10">
    <property type="entry name" value="Zn peptidases"/>
    <property type="match status" value="1"/>
</dbReference>
<evidence type="ECO:0000256" key="6">
    <source>
        <dbReference type="ARBA" id="ARBA00022723"/>
    </source>
</evidence>
<accession>A0A1A0DMW0</accession>
<evidence type="ECO:0000256" key="3">
    <source>
        <dbReference type="ARBA" id="ARBA00022490"/>
    </source>
</evidence>
<evidence type="ECO:0000256" key="2">
    <source>
        <dbReference type="ARBA" id="ARBA00005691"/>
    </source>
</evidence>
<dbReference type="CDD" id="cd03894">
    <property type="entry name" value="M20_ArgE"/>
    <property type="match status" value="1"/>
</dbReference>